<dbReference type="InterPro" id="IPR010730">
    <property type="entry name" value="HET"/>
</dbReference>
<feature type="domain" description="Heterokaryon incompatibility" evidence="1">
    <location>
        <begin position="136"/>
        <end position="294"/>
    </location>
</feature>
<reference evidence="2 3" key="1">
    <citation type="journal article" date="2021" name="Nat. Commun.">
        <title>Genetic determinants of endophytism in the Arabidopsis root mycobiome.</title>
        <authorList>
            <person name="Mesny F."/>
            <person name="Miyauchi S."/>
            <person name="Thiergart T."/>
            <person name="Pickel B."/>
            <person name="Atanasova L."/>
            <person name="Karlsson M."/>
            <person name="Huettel B."/>
            <person name="Barry K.W."/>
            <person name="Haridas S."/>
            <person name="Chen C."/>
            <person name="Bauer D."/>
            <person name="Andreopoulos W."/>
            <person name="Pangilinan J."/>
            <person name="LaButti K."/>
            <person name="Riley R."/>
            <person name="Lipzen A."/>
            <person name="Clum A."/>
            <person name="Drula E."/>
            <person name="Henrissat B."/>
            <person name="Kohler A."/>
            <person name="Grigoriev I.V."/>
            <person name="Martin F.M."/>
            <person name="Hacquard S."/>
        </authorList>
    </citation>
    <scope>NUCLEOTIDE SEQUENCE [LARGE SCALE GENOMIC DNA]</scope>
    <source>
        <strain evidence="2 3">MPI-CAGE-CH-0241</strain>
    </source>
</reference>
<name>A0A9P9AL68_9HYPO</name>
<evidence type="ECO:0000313" key="2">
    <source>
        <dbReference type="EMBL" id="KAH6874086.1"/>
    </source>
</evidence>
<dbReference type="OrthoDB" id="1862401at2759"/>
<gene>
    <name evidence="2" type="ORF">B0T10DRAFT_541246</name>
</gene>
<organism evidence="2 3">
    <name type="scientific">Thelonectria olida</name>
    <dbReference type="NCBI Taxonomy" id="1576542"/>
    <lineage>
        <taxon>Eukaryota</taxon>
        <taxon>Fungi</taxon>
        <taxon>Dikarya</taxon>
        <taxon>Ascomycota</taxon>
        <taxon>Pezizomycotina</taxon>
        <taxon>Sordariomycetes</taxon>
        <taxon>Hypocreomycetidae</taxon>
        <taxon>Hypocreales</taxon>
        <taxon>Nectriaceae</taxon>
        <taxon>Thelonectria</taxon>
    </lineage>
</organism>
<dbReference type="Pfam" id="PF06985">
    <property type="entry name" value="HET"/>
    <property type="match status" value="1"/>
</dbReference>
<comment type="caution">
    <text evidence="2">The sequence shown here is derived from an EMBL/GenBank/DDBJ whole genome shotgun (WGS) entry which is preliminary data.</text>
</comment>
<evidence type="ECO:0000313" key="3">
    <source>
        <dbReference type="Proteomes" id="UP000777438"/>
    </source>
</evidence>
<dbReference type="AlphaFoldDB" id="A0A9P9AL68"/>
<sequence length="611" mass="68877">MLCDKCTPMFQSHEWGSHHPDLTSLIKAAEGGCDICEPLMRWALKTAGDLQHCIVEPTRYRVYRGSVDLTIRHRKKTLPLSQAVQTTQNWMSDCLTGHQQCQKNLQSGYYPTRLLELGESTLHVILTEEDKPSGPYASLSYCWGANPSFLFLTALNLPRLQAGIPYSDLPIAFREAVDFAKLLSIRYLWIDSLCIIQSGPGSTEDWHSESAKMQAVYSNCILNISLSRATNPDESCMNGRSPSSVTMPFELETRGLFRDDGDFANRTCIVISPDHYREALYNQPLGFRAWALQERLLATRVLSFGQGELFWDCMQMSGASESFPAGVTEGASLLDIPDKAITSSSDLKGLSRLWQRILEEYTVRDLTHPELDKLVALSAVAKGMGREMDDVYIAGHFFNTLPQSLNWRMEPFLSEDYRRKRPVRRRINRLANEGGRRSNTPSWSWASMDGQVFQHGHGSLKGPPLAEVDAYSVTPVDEANPEGQVASASVRIRAYWAEVEWEEDSPVMLANPKAWIDDVHYLDVMFDDPDDNPGGGTRLLLAVIAEDNWLHIWSGLVLKEVEMEGETVCERIRCISEQSVTDFEDLEMNPYYVLMLPKRPLRGNADHVAVI</sequence>
<keyword evidence="3" id="KW-1185">Reference proteome</keyword>
<dbReference type="Proteomes" id="UP000777438">
    <property type="component" value="Unassembled WGS sequence"/>
</dbReference>
<accession>A0A9P9AL68</accession>
<proteinExistence type="predicted"/>
<protein>
    <recommendedName>
        <fullName evidence="1">Heterokaryon incompatibility domain-containing protein</fullName>
    </recommendedName>
</protein>
<dbReference type="PANTHER" id="PTHR33112:SF9">
    <property type="entry name" value="HETEROKARYON INCOMPATIBILITY DOMAIN-CONTAINING PROTEIN"/>
    <property type="match status" value="1"/>
</dbReference>
<dbReference type="EMBL" id="JAGPYM010000042">
    <property type="protein sequence ID" value="KAH6874086.1"/>
    <property type="molecule type" value="Genomic_DNA"/>
</dbReference>
<evidence type="ECO:0000259" key="1">
    <source>
        <dbReference type="Pfam" id="PF06985"/>
    </source>
</evidence>
<dbReference type="PANTHER" id="PTHR33112">
    <property type="entry name" value="DOMAIN PROTEIN, PUTATIVE-RELATED"/>
    <property type="match status" value="1"/>
</dbReference>